<evidence type="ECO:0000256" key="4">
    <source>
        <dbReference type="ARBA" id="ARBA00023163"/>
    </source>
</evidence>
<protein>
    <submittedName>
        <fullName evidence="7">Sigma-70 family RNA polymerase sigma factor</fullName>
    </submittedName>
</protein>
<keyword evidence="4" id="KW-0804">Transcription</keyword>
<proteinExistence type="inferred from homology"/>
<dbReference type="InterPro" id="IPR013325">
    <property type="entry name" value="RNA_pol_sigma_r2"/>
</dbReference>
<dbReference type="NCBIfam" id="TIGR02937">
    <property type="entry name" value="sigma70-ECF"/>
    <property type="match status" value="1"/>
</dbReference>
<dbReference type="Pfam" id="PF04542">
    <property type="entry name" value="Sigma70_r2"/>
    <property type="match status" value="1"/>
</dbReference>
<dbReference type="InterPro" id="IPR036388">
    <property type="entry name" value="WH-like_DNA-bd_sf"/>
</dbReference>
<dbReference type="InterPro" id="IPR007627">
    <property type="entry name" value="RNA_pol_sigma70_r2"/>
</dbReference>
<evidence type="ECO:0000256" key="3">
    <source>
        <dbReference type="ARBA" id="ARBA00023082"/>
    </source>
</evidence>
<dbReference type="Gene3D" id="1.10.10.10">
    <property type="entry name" value="Winged helix-like DNA-binding domain superfamily/Winged helix DNA-binding domain"/>
    <property type="match status" value="1"/>
</dbReference>
<dbReference type="InterPro" id="IPR013324">
    <property type="entry name" value="RNA_pol_sigma_r3/r4-like"/>
</dbReference>
<organism evidence="7 8">
    <name type="scientific">Sphingobacterium faecale</name>
    <dbReference type="NCBI Taxonomy" id="2803775"/>
    <lineage>
        <taxon>Bacteria</taxon>
        <taxon>Pseudomonadati</taxon>
        <taxon>Bacteroidota</taxon>
        <taxon>Sphingobacteriia</taxon>
        <taxon>Sphingobacteriales</taxon>
        <taxon>Sphingobacteriaceae</taxon>
        <taxon>Sphingobacterium</taxon>
    </lineage>
</organism>
<dbReference type="Gene3D" id="1.10.1740.10">
    <property type="match status" value="1"/>
</dbReference>
<comment type="similarity">
    <text evidence="1">Belongs to the sigma-70 factor family. ECF subfamily.</text>
</comment>
<keyword evidence="2" id="KW-0805">Transcription regulation</keyword>
<dbReference type="SUPFAM" id="SSF88659">
    <property type="entry name" value="Sigma3 and sigma4 domains of RNA polymerase sigma factors"/>
    <property type="match status" value="1"/>
</dbReference>
<evidence type="ECO:0000256" key="2">
    <source>
        <dbReference type="ARBA" id="ARBA00023015"/>
    </source>
</evidence>
<dbReference type="PANTHER" id="PTHR43133">
    <property type="entry name" value="RNA POLYMERASE ECF-TYPE SIGMA FACTO"/>
    <property type="match status" value="1"/>
</dbReference>
<reference evidence="7 8" key="1">
    <citation type="submission" date="2021-01" db="EMBL/GenBank/DDBJ databases">
        <title>C459-1 draft genome sequence.</title>
        <authorList>
            <person name="Zhang X.-F."/>
        </authorList>
    </citation>
    <scope>NUCLEOTIDE SEQUENCE [LARGE SCALE GENOMIC DNA]</scope>
    <source>
        <strain evidence="8">C459-1</strain>
    </source>
</reference>
<evidence type="ECO:0000313" key="7">
    <source>
        <dbReference type="EMBL" id="MBL1410826.1"/>
    </source>
</evidence>
<feature type="domain" description="RNA polymerase sigma-70 region 2" evidence="5">
    <location>
        <begin position="29"/>
        <end position="95"/>
    </location>
</feature>
<evidence type="ECO:0000313" key="8">
    <source>
        <dbReference type="Proteomes" id="UP000625283"/>
    </source>
</evidence>
<dbReference type="PROSITE" id="PS00815">
    <property type="entry name" value="AIPM_HOMOCIT_SYNTH_1"/>
    <property type="match status" value="1"/>
</dbReference>
<keyword evidence="3" id="KW-0731">Sigma factor</keyword>
<dbReference type="Pfam" id="PF08281">
    <property type="entry name" value="Sigma70_r4_2"/>
    <property type="match status" value="1"/>
</dbReference>
<dbReference type="Proteomes" id="UP000625283">
    <property type="component" value="Unassembled WGS sequence"/>
</dbReference>
<evidence type="ECO:0000256" key="1">
    <source>
        <dbReference type="ARBA" id="ARBA00010641"/>
    </source>
</evidence>
<dbReference type="EMBL" id="JAERTY010000011">
    <property type="protein sequence ID" value="MBL1410826.1"/>
    <property type="molecule type" value="Genomic_DNA"/>
</dbReference>
<dbReference type="CDD" id="cd06171">
    <property type="entry name" value="Sigma70_r4"/>
    <property type="match status" value="1"/>
</dbReference>
<keyword evidence="8" id="KW-1185">Reference proteome</keyword>
<evidence type="ECO:0000259" key="5">
    <source>
        <dbReference type="Pfam" id="PF04542"/>
    </source>
</evidence>
<accession>A0ABS1R7X5</accession>
<dbReference type="InterPro" id="IPR039425">
    <property type="entry name" value="RNA_pol_sigma-70-like"/>
</dbReference>
<gene>
    <name evidence="7" type="ORF">JKG61_18865</name>
</gene>
<dbReference type="PANTHER" id="PTHR43133:SF46">
    <property type="entry name" value="RNA POLYMERASE SIGMA-70 FACTOR ECF SUBFAMILY"/>
    <property type="match status" value="1"/>
</dbReference>
<feature type="domain" description="RNA polymerase sigma factor 70 region 4 type 2" evidence="6">
    <location>
        <begin position="125"/>
        <end position="170"/>
    </location>
</feature>
<name>A0ABS1R7X5_9SPHI</name>
<dbReference type="RefSeq" id="WP_202104524.1">
    <property type="nucleotide sequence ID" value="NZ_JAERTY010000011.1"/>
</dbReference>
<evidence type="ECO:0000259" key="6">
    <source>
        <dbReference type="Pfam" id="PF08281"/>
    </source>
</evidence>
<dbReference type="InterPro" id="IPR013249">
    <property type="entry name" value="RNA_pol_sigma70_r4_t2"/>
</dbReference>
<comment type="caution">
    <text evidence="7">The sequence shown here is derived from an EMBL/GenBank/DDBJ whole genome shotgun (WGS) entry which is preliminary data.</text>
</comment>
<sequence>MGSTGHEYNEPVLLSKLREGDQRAFKRLYDHFKMGLANSLVRVLRDDELAKDVLQELFIRVWNNRETIDPQLSFKAYLYRIAQNLVVDYYRKAARDKSLQALMLQEEGWYSHVEEQLDKKENAAMLHALLQKLPEQQRRAYVLHKIEEKSHQEISEIMQISASTVNKHIHYAHRFVKAQLIQSPFYLRALLIGLMMTL</sequence>
<dbReference type="SUPFAM" id="SSF88946">
    <property type="entry name" value="Sigma2 domain of RNA polymerase sigma factors"/>
    <property type="match status" value="1"/>
</dbReference>
<dbReference type="InterPro" id="IPR002034">
    <property type="entry name" value="AIPM/Hcit_synth_CS"/>
</dbReference>
<dbReference type="InterPro" id="IPR014284">
    <property type="entry name" value="RNA_pol_sigma-70_dom"/>
</dbReference>